<evidence type="ECO:0000313" key="10">
    <source>
        <dbReference type="Proteomes" id="UP001357223"/>
    </source>
</evidence>
<dbReference type="EMBL" id="CP137640">
    <property type="protein sequence ID" value="WVX80492.1"/>
    <property type="molecule type" value="Genomic_DNA"/>
</dbReference>
<feature type="domain" description="Flagellar hook-associated protein 2 N-terminal" evidence="7">
    <location>
        <begin position="11"/>
        <end position="108"/>
    </location>
</feature>
<evidence type="ECO:0000259" key="7">
    <source>
        <dbReference type="Pfam" id="PF02465"/>
    </source>
</evidence>
<name>A0ABZ2C9U5_9BACI</name>
<evidence type="ECO:0000256" key="2">
    <source>
        <dbReference type="ARBA" id="ARBA00011255"/>
    </source>
</evidence>
<comment type="function">
    <text evidence="5">Required for morphogenesis and for the elongation of the flagellar filament by facilitating polymerization of the flagellin monomers at the tip of growing filament. Forms a capping structure, which prevents flagellin subunits (transported through the central channel of the flagellum) from leaking out without polymerization at the distal end.</text>
</comment>
<dbReference type="InterPro" id="IPR010809">
    <property type="entry name" value="FliD_C"/>
</dbReference>
<evidence type="ECO:0000313" key="9">
    <source>
        <dbReference type="EMBL" id="WVX80492.1"/>
    </source>
</evidence>
<keyword evidence="10" id="KW-1185">Reference proteome</keyword>
<dbReference type="InterPro" id="IPR040026">
    <property type="entry name" value="FliD"/>
</dbReference>
<comment type="similarity">
    <text evidence="1 5">Belongs to the FliD family.</text>
</comment>
<dbReference type="RefSeq" id="WP_338449423.1">
    <property type="nucleotide sequence ID" value="NZ_CP137640.1"/>
</dbReference>
<accession>A0ABZ2C9U5</accession>
<dbReference type="InterPro" id="IPR003481">
    <property type="entry name" value="FliD_N"/>
</dbReference>
<keyword evidence="4 5" id="KW-0975">Bacterial flagellum</keyword>
<keyword evidence="9" id="KW-0282">Flagellum</keyword>
<evidence type="ECO:0000256" key="4">
    <source>
        <dbReference type="ARBA" id="ARBA00023143"/>
    </source>
</evidence>
<evidence type="ECO:0000256" key="3">
    <source>
        <dbReference type="ARBA" id="ARBA00023054"/>
    </source>
</evidence>
<evidence type="ECO:0000256" key="5">
    <source>
        <dbReference type="RuleBase" id="RU362066"/>
    </source>
</evidence>
<reference evidence="9 10" key="1">
    <citation type="submission" date="2023-10" db="EMBL/GenBank/DDBJ databases">
        <title>Niallia locisalis sp.nov. isolated from a salt pond sample.</title>
        <authorList>
            <person name="Li X.-J."/>
            <person name="Dong L."/>
        </authorList>
    </citation>
    <scope>NUCLEOTIDE SEQUENCE [LARGE SCALE GENOMIC DNA]</scope>
    <source>
        <strain evidence="9 10">DSM 29761</strain>
    </source>
</reference>
<comment type="subunit">
    <text evidence="2 5">Homopentamer.</text>
</comment>
<sequence>MANLRISGLASGMDIDSIVSDMMKIKRMPLDKLKQQKQTMEWQRDDYREMNTLLLNFRSELTQMKLSTNYRTRTTTTTDESKVTATATSAAALSSYSIQSVSQLATAATKVNAGKISGSQKINLDEGLYAARDKFSVDKTNFNWQSGSVESKTLKVTDPGNISLELPEVIDIKSISNMSVKVNGVAYIAVTNQGELTDGKVLVDLDTGKLTFNQLLSKESTIKIDYIANKKIDTFNFNENTSSFNLTKGALNAVDTIKITAEGASIPTEYTVNENYNQDDWDIVNKDGTKVGSINRLNGKISMAEGFQISAKSKVDVTYDQKYFNFGLTTYNTEGKAVTESFNILGTESLNNVINKVNSSNVGVSMFYDSFSDKMTLTRTETGNFNGSESDPEIITTGNFINDLLQFGGVTESGGKNAVFTINGLKTERNSNTFAVNGVTFTLKQTFNESESTTATPVTIAINNNNDEIFNNIKSFIEKYNELIGKIQEKTQEERYKSYTPLTDEQREQLSDKQQEQWEEKAKSGLLRRDQTLTSLLSSMRMDFYGKVESEKINPVYSQLASIGIKTTANYLEGGKLEINEAELKKAIEEDPESIEALFNASGTTNSQKGIAQRLYDTVGKTMDILYEKAGKSYSTNNQFTIGKQLNNIDNQIDSLEDRLTALEDRYYRQFTAMEKAIQNANQQSAYITQNFFS</sequence>
<proteinExistence type="inferred from homology"/>
<comment type="subcellular location">
    <subcellularLocation>
        <location evidence="5">Secreted</location>
    </subcellularLocation>
    <subcellularLocation>
        <location evidence="5">Bacterial flagellum</location>
    </subcellularLocation>
</comment>
<gene>
    <name evidence="9" type="primary">fliD</name>
    <name evidence="9" type="ORF">R4Z09_25135</name>
</gene>
<evidence type="ECO:0000256" key="6">
    <source>
        <dbReference type="SAM" id="MobiDB-lite"/>
    </source>
</evidence>
<feature type="domain" description="Flagellar hook-associated protein 2 C-terminal" evidence="8">
    <location>
        <begin position="415"/>
        <end position="683"/>
    </location>
</feature>
<organism evidence="9 10">
    <name type="scientific">Niallia oryzisoli</name>
    <dbReference type="NCBI Taxonomy" id="1737571"/>
    <lineage>
        <taxon>Bacteria</taxon>
        <taxon>Bacillati</taxon>
        <taxon>Bacillota</taxon>
        <taxon>Bacilli</taxon>
        <taxon>Bacillales</taxon>
        <taxon>Bacillaceae</taxon>
        <taxon>Niallia</taxon>
    </lineage>
</organism>
<keyword evidence="9" id="KW-0969">Cilium</keyword>
<keyword evidence="5" id="KW-0964">Secreted</keyword>
<feature type="region of interest" description="Disordered" evidence="6">
    <location>
        <begin position="499"/>
        <end position="523"/>
    </location>
</feature>
<protein>
    <recommendedName>
        <fullName evidence="5">Flagellar hook-associated protein 2</fullName>
        <shortName evidence="5">HAP2</shortName>
    </recommendedName>
    <alternativeName>
        <fullName evidence="5">Flagellar cap protein</fullName>
    </alternativeName>
</protein>
<dbReference type="PANTHER" id="PTHR30288:SF0">
    <property type="entry name" value="FLAGELLAR HOOK-ASSOCIATED PROTEIN 2"/>
    <property type="match status" value="1"/>
</dbReference>
<feature type="compositionally biased region" description="Basic and acidic residues" evidence="6">
    <location>
        <begin position="504"/>
        <end position="523"/>
    </location>
</feature>
<dbReference type="Pfam" id="PF02465">
    <property type="entry name" value="FliD_N"/>
    <property type="match status" value="1"/>
</dbReference>
<dbReference type="Proteomes" id="UP001357223">
    <property type="component" value="Chromosome"/>
</dbReference>
<dbReference type="PANTHER" id="PTHR30288">
    <property type="entry name" value="FLAGELLAR CAP/ASSEMBLY PROTEIN FLID"/>
    <property type="match status" value="1"/>
</dbReference>
<evidence type="ECO:0000259" key="8">
    <source>
        <dbReference type="Pfam" id="PF07195"/>
    </source>
</evidence>
<keyword evidence="3" id="KW-0175">Coiled coil</keyword>
<evidence type="ECO:0000256" key="1">
    <source>
        <dbReference type="ARBA" id="ARBA00009764"/>
    </source>
</evidence>
<keyword evidence="9" id="KW-0966">Cell projection</keyword>
<dbReference type="Pfam" id="PF07195">
    <property type="entry name" value="FliD_C"/>
    <property type="match status" value="1"/>
</dbReference>